<feature type="compositionally biased region" description="Low complexity" evidence="1">
    <location>
        <begin position="496"/>
        <end position="508"/>
    </location>
</feature>
<gene>
    <name evidence="3" type="ORF">AA0114_g1986</name>
</gene>
<evidence type="ECO:0000256" key="2">
    <source>
        <dbReference type="SAM" id="SignalP"/>
    </source>
</evidence>
<feature type="compositionally biased region" description="Low complexity" evidence="1">
    <location>
        <begin position="518"/>
        <end position="533"/>
    </location>
</feature>
<evidence type="ECO:0000313" key="3">
    <source>
        <dbReference type="EMBL" id="RYN58081.1"/>
    </source>
</evidence>
<dbReference type="Proteomes" id="UP000292402">
    <property type="component" value="Unassembled WGS sequence"/>
</dbReference>
<sequence length="533" mass="57539">MRCLLALLAIRAILGLAETCDPQAYEDGNPYGLDQTNDPNVMSKLNEYLVDNLCIKYSDGTEQNIKEQCKDVCIPSQSASEGQAVVSSQSCIFGENPWYDTSKMTPLLCGADEAFNGLMIKKGYCSCDLPILEFAGEFFIEGLIEAGKILEKVICPALKALDVVVAIGMAASPPPGRAITGGMVAAVRSAKAYKYAHEAQDAAQEWAEFFLSGANFAEQAGCGPLIPTKNNLIKKAFTPLVDAPDELIPGGMNYEDLLCPKRGCKGCKGPKFTNGSGNEGGDASKTSTQPAPTTGSTVPPQVTTVVLKNSSNFLLSTAAVSSIISSSSSMSSIATPSLSCQDLAALDKDEQIVEPEVLRRSYPTDLTYHRLDKRKPKEGKPCGKFLDSFNYPSTSEWGDHPPTRYGFNERNSCNDYSFDNPDDDGSVNYETEHVLEWQTVWRFFDEMNGLITTKFSHPEPGNTAKLSFCEYWTESWLESSVDKDIPEPLMEGPSSDPAATPDPAATTDLKSTPDSKFTPDATATSDPAATPSP</sequence>
<feature type="region of interest" description="Disordered" evidence="1">
    <location>
        <begin position="273"/>
        <end position="300"/>
    </location>
</feature>
<reference evidence="4" key="1">
    <citation type="journal article" date="2019" name="bioRxiv">
        <title>Genomics, evolutionary history and diagnostics of the Alternaria alternata species group including apple and Asian pear pathotypes.</title>
        <authorList>
            <person name="Armitage A.D."/>
            <person name="Cockerton H.M."/>
            <person name="Sreenivasaprasad S."/>
            <person name="Woodhall J.W."/>
            <person name="Lane C.R."/>
            <person name="Harrison R.J."/>
            <person name="Clarkson J.P."/>
        </authorList>
    </citation>
    <scope>NUCLEOTIDE SEQUENCE [LARGE SCALE GENOMIC DNA]</scope>
    <source>
        <strain evidence="4">FERA 1082</strain>
    </source>
</reference>
<feature type="compositionally biased region" description="Polar residues" evidence="1">
    <location>
        <begin position="284"/>
        <end position="300"/>
    </location>
</feature>
<keyword evidence="2" id="KW-0732">Signal</keyword>
<name>A0A4Q4MRZ8_9PLEO</name>
<feature type="signal peptide" evidence="2">
    <location>
        <begin position="1"/>
        <end position="19"/>
    </location>
</feature>
<feature type="chain" id="PRO_5020974656" evidence="2">
    <location>
        <begin position="20"/>
        <end position="533"/>
    </location>
</feature>
<proteinExistence type="predicted"/>
<accession>A0A4Q4MRZ8</accession>
<feature type="region of interest" description="Disordered" evidence="1">
    <location>
        <begin position="482"/>
        <end position="533"/>
    </location>
</feature>
<evidence type="ECO:0000256" key="1">
    <source>
        <dbReference type="SAM" id="MobiDB-lite"/>
    </source>
</evidence>
<dbReference type="AlphaFoldDB" id="A0A4Q4MRZ8"/>
<evidence type="ECO:0000313" key="4">
    <source>
        <dbReference type="Proteomes" id="UP000292402"/>
    </source>
</evidence>
<dbReference type="EMBL" id="PDXA01000005">
    <property type="protein sequence ID" value="RYN58081.1"/>
    <property type="molecule type" value="Genomic_DNA"/>
</dbReference>
<comment type="caution">
    <text evidence="3">The sequence shown here is derived from an EMBL/GenBank/DDBJ whole genome shotgun (WGS) entry which is preliminary data.</text>
</comment>
<organism evidence="3 4">
    <name type="scientific">Alternaria tenuissima</name>
    <dbReference type="NCBI Taxonomy" id="119927"/>
    <lineage>
        <taxon>Eukaryota</taxon>
        <taxon>Fungi</taxon>
        <taxon>Dikarya</taxon>
        <taxon>Ascomycota</taxon>
        <taxon>Pezizomycotina</taxon>
        <taxon>Dothideomycetes</taxon>
        <taxon>Pleosporomycetidae</taxon>
        <taxon>Pleosporales</taxon>
        <taxon>Pleosporineae</taxon>
        <taxon>Pleosporaceae</taxon>
        <taxon>Alternaria</taxon>
        <taxon>Alternaria sect. Alternaria</taxon>
        <taxon>Alternaria alternata complex</taxon>
    </lineage>
</organism>
<protein>
    <submittedName>
        <fullName evidence="3">Uncharacterized protein</fullName>
    </submittedName>
</protein>